<keyword evidence="1" id="KW-1185">Reference proteome</keyword>
<sequence length="167" mass="19114">MSAELPENLQVIKLESSAALGKCNIKERLNLHVKRRLQQEVPETLHNDSGLITIANKRSRVTPMPTVREIQKLRKPYQKRVERLKTETNSKSKRAQVAILSSSAVDLETFDEPGDHDAESLDSKNLCRERYKNADILNIVLSKKKQALMNDPQVQMFWSEMMSALRS</sequence>
<evidence type="ECO:0000313" key="2">
    <source>
        <dbReference type="RefSeq" id="XP_034101734.1"/>
    </source>
</evidence>
<dbReference type="Proteomes" id="UP000515160">
    <property type="component" value="Chromosome 3"/>
</dbReference>
<evidence type="ECO:0000313" key="1">
    <source>
        <dbReference type="Proteomes" id="UP000515160"/>
    </source>
</evidence>
<protein>
    <submittedName>
        <fullName evidence="2">Uncharacterized protein LOC117566356 isoform X1</fullName>
    </submittedName>
</protein>
<dbReference type="RefSeq" id="XP_034101734.1">
    <property type="nucleotide sequence ID" value="XM_034245843.2"/>
</dbReference>
<organism evidence="1 2">
    <name type="scientific">Drosophila albomicans</name>
    <name type="common">Fruit fly</name>
    <dbReference type="NCBI Taxonomy" id="7291"/>
    <lineage>
        <taxon>Eukaryota</taxon>
        <taxon>Metazoa</taxon>
        <taxon>Ecdysozoa</taxon>
        <taxon>Arthropoda</taxon>
        <taxon>Hexapoda</taxon>
        <taxon>Insecta</taxon>
        <taxon>Pterygota</taxon>
        <taxon>Neoptera</taxon>
        <taxon>Endopterygota</taxon>
        <taxon>Diptera</taxon>
        <taxon>Brachycera</taxon>
        <taxon>Muscomorpha</taxon>
        <taxon>Ephydroidea</taxon>
        <taxon>Drosophilidae</taxon>
        <taxon>Drosophila</taxon>
    </lineage>
</organism>
<dbReference type="GeneID" id="117566356"/>
<reference evidence="2" key="1">
    <citation type="submission" date="2025-08" db="UniProtKB">
        <authorList>
            <consortium name="RefSeq"/>
        </authorList>
    </citation>
    <scope>IDENTIFICATION</scope>
    <source>
        <strain evidence="2">15112-1751.03</strain>
        <tissue evidence="2">Whole Adult</tissue>
    </source>
</reference>
<dbReference type="OrthoDB" id="7992758at2759"/>
<proteinExistence type="predicted"/>
<dbReference type="AlphaFoldDB" id="A0A6P8WDP6"/>
<name>A0A6P8WDP6_DROAB</name>
<accession>A0A6P8WDP6</accession>
<gene>
    <name evidence="2" type="primary">LOC117566356</name>
</gene>